<gene>
    <name evidence="1" type="ORF">F6R98_00385</name>
</gene>
<dbReference type="PANTHER" id="PTHR35370">
    <property type="entry name" value="CYTOPLASMIC PROTEIN-RELATED-RELATED"/>
    <property type="match status" value="1"/>
</dbReference>
<dbReference type="RefSeq" id="WP_153247235.1">
    <property type="nucleotide sequence ID" value="NZ_CP135727.1"/>
</dbReference>
<accession>A0A5Q0BGK7</accession>
<dbReference type="PANTHER" id="PTHR35370:SF1">
    <property type="entry name" value="TYPE VI SECRETION SYSTEM COMPONENT TSSF1"/>
    <property type="match status" value="1"/>
</dbReference>
<dbReference type="KEGG" id="mmob:F6R98_00385"/>
<dbReference type="EMBL" id="CP044205">
    <property type="protein sequence ID" value="QFY41258.1"/>
    <property type="molecule type" value="Genomic_DNA"/>
</dbReference>
<dbReference type="AlphaFoldDB" id="A0A5Q0BGK7"/>
<name>A0A5Q0BGK7_9GAMM</name>
<evidence type="ECO:0000313" key="1">
    <source>
        <dbReference type="EMBL" id="QFY41258.1"/>
    </source>
</evidence>
<dbReference type="InParanoid" id="A0A5Q0BGK7"/>
<dbReference type="Proteomes" id="UP000325755">
    <property type="component" value="Chromosome"/>
</dbReference>
<dbReference type="InterPro" id="IPR010272">
    <property type="entry name" value="T6SS_TssF"/>
</dbReference>
<keyword evidence="2" id="KW-1185">Reference proteome</keyword>
<dbReference type="Pfam" id="PF05947">
    <property type="entry name" value="T6SS_TssF"/>
    <property type="match status" value="1"/>
</dbReference>
<reference evidence="1 2" key="1">
    <citation type="submission" date="2019-09" db="EMBL/GenBank/DDBJ databases">
        <title>Ecophysiology of the spiral-shaped methanotroph Methylospira mobilis as revealed by the complete genome sequence.</title>
        <authorList>
            <person name="Oshkin I.Y."/>
            <person name="Dedysh S.N."/>
            <person name="Miroshnikov K."/>
            <person name="Danilova O.V."/>
            <person name="Hakobyan A."/>
            <person name="Liesack W."/>
        </authorList>
    </citation>
    <scope>NUCLEOTIDE SEQUENCE [LARGE SCALE GENOMIC DNA]</scope>
    <source>
        <strain evidence="1 2">Shm1</strain>
    </source>
</reference>
<sequence>MMNSDDKLYRTFIEELHALKEFRLTYALDHPASDLDLDDPAVKRIIEVLAFFGARTETATLRYNAANRLRLYQQFFPYLLSPLPAMAIVQAKPTGRLTEVLEFPQDTEFALQPEKGGLAFFRSMRQLRVLPFGIEAVKLEMLPAAGCRLLLMFQADYPLNEHPGRLSLYINYLNDFVSSLKVFHYLKRTLRNTRVQFGGYDPECAGMECHSDFDASGDGIETDEWRHPLEVERDYFHFPQQALYLHLELPPAPRNWKKFTVALECSELWPRKYQPNKDLFQLFTVPLSNSRRGFSEPVLCDGTQERYSIRHPHPESGFKLQKVLGVYEITEKGMLPLRPGLLAGGNGSYEIEQDTMQADGGSLFRLLPHFPEAFEQPRTLAVEALWLQPWFDRQSKNSYTLKTLHRQTVGVKWELTDNAETHVENQQINSSTGFLHLLTLMHKTCLSGQDVRDLLQAMGSVSSGRFRGVLENLNGVRLEEMALGREQHYMTKQTYYLKFKTEMDDSLELTETFAEHLNRMLDLWIPDAVVDVLIEKADEPSEFLES</sequence>
<proteinExistence type="predicted"/>
<organism evidence="1 2">
    <name type="scientific">Candidatus Methylospira mobilis</name>
    <dbReference type="NCBI Taxonomy" id="1808979"/>
    <lineage>
        <taxon>Bacteria</taxon>
        <taxon>Pseudomonadati</taxon>
        <taxon>Pseudomonadota</taxon>
        <taxon>Gammaproteobacteria</taxon>
        <taxon>Methylococcales</taxon>
        <taxon>Methylococcaceae</taxon>
        <taxon>Candidatus Methylospira</taxon>
    </lineage>
</organism>
<dbReference type="OrthoDB" id="9763676at2"/>
<protein>
    <submittedName>
        <fullName evidence="1">Type VI secretion system baseplate subunit TssF</fullName>
    </submittedName>
</protein>
<evidence type="ECO:0000313" key="2">
    <source>
        <dbReference type="Proteomes" id="UP000325755"/>
    </source>
</evidence>